<feature type="domain" description="Cyclic nucleotide-binding" evidence="1">
    <location>
        <begin position="10"/>
        <end position="113"/>
    </location>
</feature>
<dbReference type="RefSeq" id="WP_274266567.1">
    <property type="nucleotide sequence ID" value="NZ_CP117880.1"/>
</dbReference>
<dbReference type="CDD" id="cd00038">
    <property type="entry name" value="CAP_ED"/>
    <property type="match status" value="1"/>
</dbReference>
<gene>
    <name evidence="2" type="ORF">PQ465_16235</name>
</gene>
<dbReference type="EMBL" id="CP117880">
    <property type="protein sequence ID" value="WDF67837.1"/>
    <property type="molecule type" value="Genomic_DNA"/>
</dbReference>
<reference evidence="2 3" key="1">
    <citation type="submission" date="2023-02" db="EMBL/GenBank/DDBJ databases">
        <title>Genome sequence of Sphingobacterium sp. KACC 22765.</title>
        <authorList>
            <person name="Kim S."/>
            <person name="Heo J."/>
            <person name="Kwon S.-W."/>
        </authorList>
    </citation>
    <scope>NUCLEOTIDE SEQUENCE [LARGE SCALE GENOMIC DNA]</scope>
    <source>
        <strain evidence="2 3">KACC 22765</strain>
    </source>
</reference>
<accession>A0ABY7WDW8</accession>
<dbReference type="Pfam" id="PF00027">
    <property type="entry name" value="cNMP_binding"/>
    <property type="match status" value="1"/>
</dbReference>
<dbReference type="PROSITE" id="PS50042">
    <property type="entry name" value="CNMP_BINDING_3"/>
    <property type="match status" value="1"/>
</dbReference>
<dbReference type="Proteomes" id="UP001221558">
    <property type="component" value="Chromosome"/>
</dbReference>
<evidence type="ECO:0000313" key="3">
    <source>
        <dbReference type="Proteomes" id="UP001221558"/>
    </source>
</evidence>
<keyword evidence="3" id="KW-1185">Reference proteome</keyword>
<dbReference type="InterPro" id="IPR000595">
    <property type="entry name" value="cNMP-bd_dom"/>
</dbReference>
<evidence type="ECO:0000313" key="2">
    <source>
        <dbReference type="EMBL" id="WDF67837.1"/>
    </source>
</evidence>
<dbReference type="Gene3D" id="2.60.120.10">
    <property type="entry name" value="Jelly Rolls"/>
    <property type="match status" value="1"/>
</dbReference>
<dbReference type="InterPro" id="IPR014710">
    <property type="entry name" value="RmlC-like_jellyroll"/>
</dbReference>
<dbReference type="SUPFAM" id="SSF51206">
    <property type="entry name" value="cAMP-binding domain-like"/>
    <property type="match status" value="1"/>
</dbReference>
<protein>
    <submittedName>
        <fullName evidence="2">Crp/Fnr family transcriptional regulator</fullName>
    </submittedName>
</protein>
<dbReference type="InterPro" id="IPR018490">
    <property type="entry name" value="cNMP-bd_dom_sf"/>
</dbReference>
<proteinExistence type="predicted"/>
<evidence type="ECO:0000259" key="1">
    <source>
        <dbReference type="PROSITE" id="PS50042"/>
    </source>
</evidence>
<name>A0ABY7WDW8_9SPHI</name>
<organism evidence="2 3">
    <name type="scientific">Sphingobacterium oryzagri</name>
    <dbReference type="NCBI Taxonomy" id="3025669"/>
    <lineage>
        <taxon>Bacteria</taxon>
        <taxon>Pseudomonadati</taxon>
        <taxon>Bacteroidota</taxon>
        <taxon>Sphingobacteriia</taxon>
        <taxon>Sphingobacteriales</taxon>
        <taxon>Sphingobacteriaceae</taxon>
        <taxon>Sphingobacterium</taxon>
    </lineage>
</organism>
<sequence>MEQLIAYLMQFGELTAQDIAEIASHVKQIDLRKGDYFVESGKICVNLGFILAGICRSCYYSKGGDDFTRYFIYEGRIIGDINSYLDQVPALEYIEAVTDCSLLTWSKAGFDQLEKSVANWTVIFAKLNAQVLENKLKMASNMLVQDGYTRYLNFLNHYPGLCNRVPQAMLASYLGLTPSSLSRIRRKIN</sequence>